<evidence type="ECO:0000256" key="2">
    <source>
        <dbReference type="ARBA" id="ARBA00022574"/>
    </source>
</evidence>
<evidence type="ECO:0000256" key="1">
    <source>
        <dbReference type="ARBA" id="ARBA00004123"/>
    </source>
</evidence>
<evidence type="ECO:0000256" key="3">
    <source>
        <dbReference type="ARBA" id="ARBA00022737"/>
    </source>
</evidence>
<dbReference type="AlphaFoldDB" id="A0A0D7A5I0"/>
<dbReference type="InterPro" id="IPR037850">
    <property type="entry name" value="RBBP5/Swd1"/>
</dbReference>
<dbReference type="PANTHER" id="PTHR44040">
    <property type="entry name" value="RETINOBLASTOMA-BINDING PROTEIN 5"/>
    <property type="match status" value="1"/>
</dbReference>
<feature type="repeat" description="WD" evidence="5">
    <location>
        <begin position="57"/>
        <end position="92"/>
    </location>
</feature>
<keyword evidence="8" id="KW-1185">Reference proteome</keyword>
<dbReference type="InterPro" id="IPR015943">
    <property type="entry name" value="WD40/YVTN_repeat-like_dom_sf"/>
</dbReference>
<protein>
    <submittedName>
        <fullName evidence="7">COMPASS complex protein</fullName>
    </submittedName>
</protein>
<dbReference type="GO" id="GO:0048188">
    <property type="term" value="C:Set1C/COMPASS complex"/>
    <property type="evidence" value="ECO:0007669"/>
    <property type="project" value="InterPro"/>
</dbReference>
<proteinExistence type="predicted"/>
<organism evidence="7 8">
    <name type="scientific">Fistulina hepatica ATCC 64428</name>
    <dbReference type="NCBI Taxonomy" id="1128425"/>
    <lineage>
        <taxon>Eukaryota</taxon>
        <taxon>Fungi</taxon>
        <taxon>Dikarya</taxon>
        <taxon>Basidiomycota</taxon>
        <taxon>Agaricomycotina</taxon>
        <taxon>Agaricomycetes</taxon>
        <taxon>Agaricomycetidae</taxon>
        <taxon>Agaricales</taxon>
        <taxon>Fistulinaceae</taxon>
        <taxon>Fistulina</taxon>
    </lineage>
</organism>
<dbReference type="Pfam" id="PF00400">
    <property type="entry name" value="WD40"/>
    <property type="match status" value="4"/>
</dbReference>
<reference evidence="7 8" key="1">
    <citation type="journal article" date="2015" name="Fungal Genet. Biol.">
        <title>Evolution of novel wood decay mechanisms in Agaricales revealed by the genome sequences of Fistulina hepatica and Cylindrobasidium torrendii.</title>
        <authorList>
            <person name="Floudas D."/>
            <person name="Held B.W."/>
            <person name="Riley R."/>
            <person name="Nagy L.G."/>
            <person name="Koehler G."/>
            <person name="Ransdell A.S."/>
            <person name="Younus H."/>
            <person name="Chow J."/>
            <person name="Chiniquy J."/>
            <person name="Lipzen A."/>
            <person name="Tritt A."/>
            <person name="Sun H."/>
            <person name="Haridas S."/>
            <person name="LaButti K."/>
            <person name="Ohm R.A."/>
            <person name="Kues U."/>
            <person name="Blanchette R.A."/>
            <person name="Grigoriev I.V."/>
            <person name="Minto R.E."/>
            <person name="Hibbett D.S."/>
        </authorList>
    </citation>
    <scope>NUCLEOTIDE SEQUENCE [LARGE SCALE GENOMIC DNA]</scope>
    <source>
        <strain evidence="7 8">ATCC 64428</strain>
    </source>
</reference>
<dbReference type="PANTHER" id="PTHR44040:SF1">
    <property type="entry name" value="RETINOBLASTOMA-BINDING PROTEIN 5"/>
    <property type="match status" value="1"/>
</dbReference>
<accession>A0A0D7A5I0</accession>
<dbReference type="PROSITE" id="PS00678">
    <property type="entry name" value="WD_REPEATS_1"/>
    <property type="match status" value="2"/>
</dbReference>
<feature type="region of interest" description="Disordered" evidence="6">
    <location>
        <begin position="392"/>
        <end position="420"/>
    </location>
</feature>
<dbReference type="SMART" id="SM00320">
    <property type="entry name" value="WD40"/>
    <property type="match status" value="6"/>
</dbReference>
<dbReference type="PROSITE" id="PS50082">
    <property type="entry name" value="WD_REPEATS_2"/>
    <property type="match status" value="2"/>
</dbReference>
<keyword evidence="4" id="KW-0539">Nucleus</keyword>
<dbReference type="InterPro" id="IPR001680">
    <property type="entry name" value="WD40_rpt"/>
</dbReference>
<evidence type="ECO:0000256" key="5">
    <source>
        <dbReference type="PROSITE-ProRule" id="PRU00221"/>
    </source>
</evidence>
<dbReference type="SUPFAM" id="SSF50978">
    <property type="entry name" value="WD40 repeat-like"/>
    <property type="match status" value="1"/>
</dbReference>
<dbReference type="OrthoDB" id="196858at2759"/>
<dbReference type="InterPro" id="IPR019775">
    <property type="entry name" value="WD40_repeat_CS"/>
</dbReference>
<comment type="subcellular location">
    <subcellularLocation>
        <location evidence="1">Nucleus</location>
    </subcellularLocation>
</comment>
<name>A0A0D7A5I0_9AGAR</name>
<keyword evidence="3" id="KW-0677">Repeat</keyword>
<evidence type="ECO:0000313" key="7">
    <source>
        <dbReference type="EMBL" id="KIY45965.1"/>
    </source>
</evidence>
<dbReference type="Gene3D" id="2.130.10.10">
    <property type="entry name" value="YVTN repeat-like/Quinoprotein amine dehydrogenase"/>
    <property type="match status" value="2"/>
</dbReference>
<sequence length="430" mass="48073">MNVAGSSTSYPTAVRSSLGAVARFVKFDPSGRYVAAGRWDGTTSIWDVETGSCVRILDGHVKEITSADWSRNSRYVLTSSKDWNVVVWDLTSEIDPPQRHTTIRFDSAVMSASFHPRNSLIILALTRMGEVYLVDLRHGRRSRDELCDDDESRNCGKQISLSAARFDLSGKHIFVGTSVGSILVFNTRTKMLIARYKIPAAGIIRGFDFTRGGRRMVTNSSDRILRQFDLPAYPNSGPDGAVVDQELEPTHKFSDPINKSSWHAMSYSPDGNWLAGGSTDPAGHKIYVWDIGNGGQFASALDGGPDSLASLQWHPTKSCWASTSRDGFIFIWHHPKEARWGAFAAGFEELSHNVEYQEREDEFDDVNEAEILRRKLEAEEKDIDIDAIEPSPWKDKMLSSPNDVDAIWADEEPDDDEPRSRWSIKRVGVV</sequence>
<gene>
    <name evidence="7" type="ORF">FISHEDRAFT_66730</name>
</gene>
<dbReference type="PROSITE" id="PS50294">
    <property type="entry name" value="WD_REPEATS_REGION"/>
    <property type="match status" value="1"/>
</dbReference>
<dbReference type="Proteomes" id="UP000054144">
    <property type="component" value="Unassembled WGS sequence"/>
</dbReference>
<dbReference type="InterPro" id="IPR036322">
    <property type="entry name" value="WD40_repeat_dom_sf"/>
</dbReference>
<evidence type="ECO:0000313" key="8">
    <source>
        <dbReference type="Proteomes" id="UP000054144"/>
    </source>
</evidence>
<keyword evidence="2 5" id="KW-0853">WD repeat</keyword>
<evidence type="ECO:0000256" key="4">
    <source>
        <dbReference type="ARBA" id="ARBA00023242"/>
    </source>
</evidence>
<feature type="compositionally biased region" description="Acidic residues" evidence="6">
    <location>
        <begin position="408"/>
        <end position="417"/>
    </location>
</feature>
<evidence type="ECO:0000256" key="6">
    <source>
        <dbReference type="SAM" id="MobiDB-lite"/>
    </source>
</evidence>
<dbReference type="EMBL" id="KN882045">
    <property type="protein sequence ID" value="KIY45965.1"/>
    <property type="molecule type" value="Genomic_DNA"/>
</dbReference>
<feature type="repeat" description="WD" evidence="5">
    <location>
        <begin position="25"/>
        <end position="56"/>
    </location>
</feature>